<protein>
    <submittedName>
        <fullName evidence="3">Uncharacterized protein</fullName>
    </submittedName>
</protein>
<comment type="caution">
    <text evidence="3">The sequence shown here is derived from an EMBL/GenBank/DDBJ whole genome shotgun (WGS) entry which is preliminary data.</text>
</comment>
<proteinExistence type="predicted"/>
<keyword evidence="1" id="KW-0175">Coiled coil</keyword>
<keyword evidence="2" id="KW-0472">Membrane</keyword>
<dbReference type="InterPro" id="IPR013783">
    <property type="entry name" value="Ig-like_fold"/>
</dbReference>
<dbReference type="Proteomes" id="UP000179005">
    <property type="component" value="Unassembled WGS sequence"/>
</dbReference>
<evidence type="ECO:0000256" key="2">
    <source>
        <dbReference type="SAM" id="Phobius"/>
    </source>
</evidence>
<dbReference type="EMBL" id="MEVC01000019">
    <property type="protein sequence ID" value="OGC54705.1"/>
    <property type="molecule type" value="Genomic_DNA"/>
</dbReference>
<evidence type="ECO:0000256" key="1">
    <source>
        <dbReference type="SAM" id="Coils"/>
    </source>
</evidence>
<sequence>MESLVIEGTAPPGWVDLYLNDTFLVRIESSSNFQYTYPEFLRPGTYQITAVATNKNGIQSSAVKVTFTVDPRAVTLFGMTFPGWAVYTFLIGLVIILIILVIRFLRRQRKFDEHVIADVEKVEKEVERTADQVEKDLDQAVEEVLKGGDEARLRQMEHELGRKIEEAEGKAKKDLENTLEKIKNHHSRRRNKFGIPRLINLLQRKKKEEKSDETGGKNAS</sequence>
<keyword evidence="2" id="KW-1133">Transmembrane helix</keyword>
<name>A0A1F4VBY3_UNCKA</name>
<feature type="coiled-coil region" evidence="1">
    <location>
        <begin position="116"/>
        <end position="143"/>
    </location>
</feature>
<accession>A0A1F4VBY3</accession>
<dbReference type="Gene3D" id="2.60.40.10">
    <property type="entry name" value="Immunoglobulins"/>
    <property type="match status" value="1"/>
</dbReference>
<evidence type="ECO:0000313" key="3">
    <source>
        <dbReference type="EMBL" id="OGC54705.1"/>
    </source>
</evidence>
<dbReference type="AlphaFoldDB" id="A0A1F4VBY3"/>
<gene>
    <name evidence="3" type="ORF">A2797_02365</name>
</gene>
<evidence type="ECO:0000313" key="4">
    <source>
        <dbReference type="Proteomes" id="UP000179005"/>
    </source>
</evidence>
<feature type="transmembrane region" description="Helical" evidence="2">
    <location>
        <begin position="84"/>
        <end position="105"/>
    </location>
</feature>
<reference evidence="3 4" key="1">
    <citation type="journal article" date="2016" name="Nat. Commun.">
        <title>Thousands of microbial genomes shed light on interconnected biogeochemical processes in an aquifer system.</title>
        <authorList>
            <person name="Anantharaman K."/>
            <person name="Brown C.T."/>
            <person name="Hug L.A."/>
            <person name="Sharon I."/>
            <person name="Castelle C.J."/>
            <person name="Probst A.J."/>
            <person name="Thomas B.C."/>
            <person name="Singh A."/>
            <person name="Wilkins M.J."/>
            <person name="Karaoz U."/>
            <person name="Brodie E.L."/>
            <person name="Williams K.H."/>
            <person name="Hubbard S.S."/>
            <person name="Banfield J.F."/>
        </authorList>
    </citation>
    <scope>NUCLEOTIDE SEQUENCE [LARGE SCALE GENOMIC DNA]</scope>
</reference>
<organism evidence="3 4">
    <name type="scientific">candidate division WWE3 bacterium RIFCSPHIGHO2_01_FULL_48_15</name>
    <dbReference type="NCBI Taxonomy" id="1802619"/>
    <lineage>
        <taxon>Bacteria</taxon>
        <taxon>Katanobacteria</taxon>
    </lineage>
</organism>
<keyword evidence="2" id="KW-0812">Transmembrane</keyword>